<dbReference type="Proteomes" id="UP001516400">
    <property type="component" value="Unassembled WGS sequence"/>
</dbReference>
<organism evidence="1 2">
    <name type="scientific">Cryptolaemus montrouzieri</name>
    <dbReference type="NCBI Taxonomy" id="559131"/>
    <lineage>
        <taxon>Eukaryota</taxon>
        <taxon>Metazoa</taxon>
        <taxon>Ecdysozoa</taxon>
        <taxon>Arthropoda</taxon>
        <taxon>Hexapoda</taxon>
        <taxon>Insecta</taxon>
        <taxon>Pterygota</taxon>
        <taxon>Neoptera</taxon>
        <taxon>Endopterygota</taxon>
        <taxon>Coleoptera</taxon>
        <taxon>Polyphaga</taxon>
        <taxon>Cucujiformia</taxon>
        <taxon>Coccinelloidea</taxon>
        <taxon>Coccinellidae</taxon>
        <taxon>Scymninae</taxon>
        <taxon>Scymnini</taxon>
        <taxon>Cryptolaemus</taxon>
    </lineage>
</organism>
<reference evidence="1 2" key="1">
    <citation type="journal article" date="2021" name="BMC Biol.">
        <title>Horizontally acquired antibacterial genes associated with adaptive radiation of ladybird beetles.</title>
        <authorList>
            <person name="Li H.S."/>
            <person name="Tang X.F."/>
            <person name="Huang Y.H."/>
            <person name="Xu Z.Y."/>
            <person name="Chen M.L."/>
            <person name="Du X.Y."/>
            <person name="Qiu B.Y."/>
            <person name="Chen P.T."/>
            <person name="Zhang W."/>
            <person name="Slipinski A."/>
            <person name="Escalona H.E."/>
            <person name="Waterhouse R.M."/>
            <person name="Zwick A."/>
            <person name="Pang H."/>
        </authorList>
    </citation>
    <scope>NUCLEOTIDE SEQUENCE [LARGE SCALE GENOMIC DNA]</scope>
    <source>
        <strain evidence="1">SYSU2018</strain>
    </source>
</reference>
<evidence type="ECO:0000313" key="1">
    <source>
        <dbReference type="EMBL" id="KAL3283100.1"/>
    </source>
</evidence>
<keyword evidence="2" id="KW-1185">Reference proteome</keyword>
<name>A0ABD2NXZ2_9CUCU</name>
<evidence type="ECO:0000313" key="2">
    <source>
        <dbReference type="Proteomes" id="UP001516400"/>
    </source>
</evidence>
<dbReference type="EMBL" id="JABFTP020000144">
    <property type="protein sequence ID" value="KAL3283100.1"/>
    <property type="molecule type" value="Genomic_DNA"/>
</dbReference>
<gene>
    <name evidence="1" type="ORF">HHI36_006259</name>
</gene>
<protein>
    <submittedName>
        <fullName evidence="1">Uncharacterized protein</fullName>
    </submittedName>
</protein>
<sequence>MTLECFNFPGKSPSFRHLLIKLHRNPLKVGNTSFNSEVDILCMSIVCFIIIPATFPSNLDTVTGSMNIECAFLTILFSRYVIGLHPWTNQPSLTNQVQQGQKNC</sequence>
<dbReference type="AlphaFoldDB" id="A0ABD2NXZ2"/>
<proteinExistence type="predicted"/>
<accession>A0ABD2NXZ2</accession>
<comment type="caution">
    <text evidence="1">The sequence shown here is derived from an EMBL/GenBank/DDBJ whole genome shotgun (WGS) entry which is preliminary data.</text>
</comment>